<gene>
    <name evidence="1" type="ORF">SCLCIDRAFT_85711</name>
</gene>
<evidence type="ECO:0000313" key="2">
    <source>
        <dbReference type="Proteomes" id="UP000053989"/>
    </source>
</evidence>
<accession>A0A0C2ZXL0</accession>
<reference evidence="1 2" key="1">
    <citation type="submission" date="2014-04" db="EMBL/GenBank/DDBJ databases">
        <authorList>
            <consortium name="DOE Joint Genome Institute"/>
            <person name="Kuo A."/>
            <person name="Kohler A."/>
            <person name="Nagy L.G."/>
            <person name="Floudas D."/>
            <person name="Copeland A."/>
            <person name="Barry K.W."/>
            <person name="Cichocki N."/>
            <person name="Veneault-Fourrey C."/>
            <person name="LaButti K."/>
            <person name="Lindquist E.A."/>
            <person name="Lipzen A."/>
            <person name="Lundell T."/>
            <person name="Morin E."/>
            <person name="Murat C."/>
            <person name="Sun H."/>
            <person name="Tunlid A."/>
            <person name="Henrissat B."/>
            <person name="Grigoriev I.V."/>
            <person name="Hibbett D.S."/>
            <person name="Martin F."/>
            <person name="Nordberg H.P."/>
            <person name="Cantor M.N."/>
            <person name="Hua S.X."/>
        </authorList>
    </citation>
    <scope>NUCLEOTIDE SEQUENCE [LARGE SCALE GENOMIC DNA]</scope>
    <source>
        <strain evidence="1 2">Foug A</strain>
    </source>
</reference>
<evidence type="ECO:0000313" key="1">
    <source>
        <dbReference type="EMBL" id="KIM57197.1"/>
    </source>
</evidence>
<sequence>TEDRSCPYGEPLISHDRILATCPTYENQHQILKKASEDLVTSDMLGTKDGIDTLKT</sequence>
<dbReference type="Proteomes" id="UP000053989">
    <property type="component" value="Unassembled WGS sequence"/>
</dbReference>
<dbReference type="AlphaFoldDB" id="A0A0C2ZXL0"/>
<dbReference type="InParanoid" id="A0A0C2ZXL0"/>
<name>A0A0C2ZXL0_9AGAM</name>
<dbReference type="EMBL" id="KN822104">
    <property type="protein sequence ID" value="KIM57197.1"/>
    <property type="molecule type" value="Genomic_DNA"/>
</dbReference>
<dbReference type="HOGENOM" id="CLU_163773_0_1_1"/>
<feature type="non-terminal residue" evidence="1">
    <location>
        <position position="56"/>
    </location>
</feature>
<feature type="non-terminal residue" evidence="1">
    <location>
        <position position="1"/>
    </location>
</feature>
<keyword evidence="2" id="KW-1185">Reference proteome</keyword>
<organism evidence="1 2">
    <name type="scientific">Scleroderma citrinum Foug A</name>
    <dbReference type="NCBI Taxonomy" id="1036808"/>
    <lineage>
        <taxon>Eukaryota</taxon>
        <taxon>Fungi</taxon>
        <taxon>Dikarya</taxon>
        <taxon>Basidiomycota</taxon>
        <taxon>Agaricomycotina</taxon>
        <taxon>Agaricomycetes</taxon>
        <taxon>Agaricomycetidae</taxon>
        <taxon>Boletales</taxon>
        <taxon>Sclerodermatineae</taxon>
        <taxon>Sclerodermataceae</taxon>
        <taxon>Scleroderma</taxon>
    </lineage>
</organism>
<proteinExistence type="predicted"/>
<reference evidence="2" key="2">
    <citation type="submission" date="2015-01" db="EMBL/GenBank/DDBJ databases">
        <title>Evolutionary Origins and Diversification of the Mycorrhizal Mutualists.</title>
        <authorList>
            <consortium name="DOE Joint Genome Institute"/>
            <consortium name="Mycorrhizal Genomics Consortium"/>
            <person name="Kohler A."/>
            <person name="Kuo A."/>
            <person name="Nagy L.G."/>
            <person name="Floudas D."/>
            <person name="Copeland A."/>
            <person name="Barry K.W."/>
            <person name="Cichocki N."/>
            <person name="Veneault-Fourrey C."/>
            <person name="LaButti K."/>
            <person name="Lindquist E.A."/>
            <person name="Lipzen A."/>
            <person name="Lundell T."/>
            <person name="Morin E."/>
            <person name="Murat C."/>
            <person name="Riley R."/>
            <person name="Ohm R."/>
            <person name="Sun H."/>
            <person name="Tunlid A."/>
            <person name="Henrissat B."/>
            <person name="Grigoriev I.V."/>
            <person name="Hibbett D.S."/>
            <person name="Martin F."/>
        </authorList>
    </citation>
    <scope>NUCLEOTIDE SEQUENCE [LARGE SCALE GENOMIC DNA]</scope>
    <source>
        <strain evidence="2">Foug A</strain>
    </source>
</reference>
<dbReference type="OrthoDB" id="3229437at2759"/>
<protein>
    <submittedName>
        <fullName evidence="1">Uncharacterized protein</fullName>
    </submittedName>
</protein>